<keyword evidence="4 5" id="KW-0472">Membrane</keyword>
<accession>A0AAD5K263</accession>
<dbReference type="GO" id="GO:0015165">
    <property type="term" value="F:pyrimidine nucleotide-sugar transmembrane transporter activity"/>
    <property type="evidence" value="ECO:0007669"/>
    <property type="project" value="InterPro"/>
</dbReference>
<dbReference type="EMBL" id="JAIXMP010000010">
    <property type="protein sequence ID" value="KAI9266426.1"/>
    <property type="molecule type" value="Genomic_DNA"/>
</dbReference>
<dbReference type="AlphaFoldDB" id="A0AAD5K263"/>
<name>A0AAD5K263_9FUNG</name>
<dbReference type="Pfam" id="PF04142">
    <property type="entry name" value="Nuc_sug_transp"/>
    <property type="match status" value="2"/>
</dbReference>
<proteinExistence type="predicted"/>
<evidence type="ECO:0000256" key="4">
    <source>
        <dbReference type="ARBA" id="ARBA00023136"/>
    </source>
</evidence>
<feature type="transmembrane region" description="Helical" evidence="5">
    <location>
        <begin position="271"/>
        <end position="296"/>
    </location>
</feature>
<reference evidence="6" key="1">
    <citation type="journal article" date="2022" name="IScience">
        <title>Evolution of zygomycete secretomes and the origins of terrestrial fungal ecologies.</title>
        <authorList>
            <person name="Chang Y."/>
            <person name="Wang Y."/>
            <person name="Mondo S."/>
            <person name="Ahrendt S."/>
            <person name="Andreopoulos W."/>
            <person name="Barry K."/>
            <person name="Beard J."/>
            <person name="Benny G.L."/>
            <person name="Blankenship S."/>
            <person name="Bonito G."/>
            <person name="Cuomo C."/>
            <person name="Desiro A."/>
            <person name="Gervers K.A."/>
            <person name="Hundley H."/>
            <person name="Kuo A."/>
            <person name="LaButti K."/>
            <person name="Lang B.F."/>
            <person name="Lipzen A."/>
            <person name="O'Donnell K."/>
            <person name="Pangilinan J."/>
            <person name="Reynolds N."/>
            <person name="Sandor L."/>
            <person name="Smith M.E."/>
            <person name="Tsang A."/>
            <person name="Grigoriev I.V."/>
            <person name="Stajich J.E."/>
            <person name="Spatafora J.W."/>
        </authorList>
    </citation>
    <scope>NUCLEOTIDE SEQUENCE</scope>
    <source>
        <strain evidence="6">RSA 2281</strain>
    </source>
</reference>
<comment type="caution">
    <text evidence="6">The sequence shown here is derived from an EMBL/GenBank/DDBJ whole genome shotgun (WGS) entry which is preliminary data.</text>
</comment>
<keyword evidence="7" id="KW-1185">Reference proteome</keyword>
<evidence type="ECO:0000313" key="6">
    <source>
        <dbReference type="EMBL" id="KAI9266426.1"/>
    </source>
</evidence>
<evidence type="ECO:0000256" key="3">
    <source>
        <dbReference type="ARBA" id="ARBA00022989"/>
    </source>
</evidence>
<reference evidence="6" key="2">
    <citation type="submission" date="2023-02" db="EMBL/GenBank/DDBJ databases">
        <authorList>
            <consortium name="DOE Joint Genome Institute"/>
            <person name="Mondo S.J."/>
            <person name="Chang Y."/>
            <person name="Wang Y."/>
            <person name="Ahrendt S."/>
            <person name="Andreopoulos W."/>
            <person name="Barry K."/>
            <person name="Beard J."/>
            <person name="Benny G.L."/>
            <person name="Blankenship S."/>
            <person name="Bonito G."/>
            <person name="Cuomo C."/>
            <person name="Desiro A."/>
            <person name="Gervers K.A."/>
            <person name="Hundley H."/>
            <person name="Kuo A."/>
            <person name="LaButti K."/>
            <person name="Lang B.F."/>
            <person name="Lipzen A."/>
            <person name="O'Donnell K."/>
            <person name="Pangilinan J."/>
            <person name="Reynolds N."/>
            <person name="Sandor L."/>
            <person name="Smith M.W."/>
            <person name="Tsang A."/>
            <person name="Grigoriev I.V."/>
            <person name="Stajich J.E."/>
            <person name="Spatafora J.W."/>
        </authorList>
    </citation>
    <scope>NUCLEOTIDE SEQUENCE</scope>
    <source>
        <strain evidence="6">RSA 2281</strain>
    </source>
</reference>
<feature type="transmembrane region" description="Helical" evidence="5">
    <location>
        <begin position="119"/>
        <end position="136"/>
    </location>
</feature>
<dbReference type="GO" id="GO:0000139">
    <property type="term" value="C:Golgi membrane"/>
    <property type="evidence" value="ECO:0007669"/>
    <property type="project" value="InterPro"/>
</dbReference>
<keyword evidence="2 5" id="KW-0812">Transmembrane</keyword>
<evidence type="ECO:0000313" key="7">
    <source>
        <dbReference type="Proteomes" id="UP001209540"/>
    </source>
</evidence>
<comment type="subcellular location">
    <subcellularLocation>
        <location evidence="1">Membrane</location>
        <topology evidence="1">Multi-pass membrane protein</topology>
    </subcellularLocation>
</comment>
<dbReference type="PANTHER" id="PTHR10231">
    <property type="entry name" value="NUCLEOTIDE-SUGAR TRANSMEMBRANE TRANSPORTER"/>
    <property type="match status" value="1"/>
</dbReference>
<dbReference type="Proteomes" id="UP001209540">
    <property type="component" value="Unassembled WGS sequence"/>
</dbReference>
<dbReference type="PIRSF" id="PIRSF005799">
    <property type="entry name" value="UDP-gal_transpt"/>
    <property type="match status" value="1"/>
</dbReference>
<sequence length="347" mass="38067">MRYTRASVPEDQRYLASTAVIMSEVIKTLVCLGVLYSVPPLHRRSVSRLSTFLHHELVVKWRESSKLAFPAVLYLIQNNLQYVAATNLDAATFQVTYQLKILTTAFFSVVILHKPLSRLKWAALGLLTIGIALVVMPKDAVSWTGIFSYFTSSSQVVPSSVTTDDTLGNQSNAQGFFAVLMACVLSGLAGVYFEKILKSPSKPTPTNVEGSGSNTDIEGKMMVVEDPFQDDYSQAQLWVRNIQMSFFSVLLGMIFVVLLQDGATIAERGFFVNYNVLTWCVIGIQAFGGLIVALVVKYADNILKGFATSISIILSSLLSVFLFGFSITGTFVLGAAFVIYATYLYGL</sequence>
<evidence type="ECO:0000256" key="1">
    <source>
        <dbReference type="ARBA" id="ARBA00004141"/>
    </source>
</evidence>
<evidence type="ECO:0000256" key="5">
    <source>
        <dbReference type="SAM" id="Phobius"/>
    </source>
</evidence>
<dbReference type="InterPro" id="IPR007271">
    <property type="entry name" value="Nuc_sug_transpt"/>
</dbReference>
<feature type="transmembrane region" description="Helical" evidence="5">
    <location>
        <begin position="14"/>
        <end position="38"/>
    </location>
</feature>
<evidence type="ECO:0000256" key="2">
    <source>
        <dbReference type="ARBA" id="ARBA00022692"/>
    </source>
</evidence>
<feature type="transmembrane region" description="Helical" evidence="5">
    <location>
        <begin position="317"/>
        <end position="343"/>
    </location>
</feature>
<gene>
    <name evidence="6" type="ORF">BDA99DRAFT_558510</name>
</gene>
<dbReference type="NCBIfam" id="TIGR00803">
    <property type="entry name" value="nst"/>
    <property type="match status" value="2"/>
</dbReference>
<dbReference type="InterPro" id="IPR037185">
    <property type="entry name" value="EmrE-like"/>
</dbReference>
<feature type="transmembrane region" description="Helical" evidence="5">
    <location>
        <begin position="91"/>
        <end position="112"/>
    </location>
</feature>
<dbReference type="Gene3D" id="1.10.3730.20">
    <property type="match status" value="1"/>
</dbReference>
<keyword evidence="3 5" id="KW-1133">Transmembrane helix</keyword>
<protein>
    <submittedName>
        <fullName evidence="6">UDP-galactose transporter</fullName>
    </submittedName>
</protein>
<feature type="transmembrane region" description="Helical" evidence="5">
    <location>
        <begin position="242"/>
        <end position="259"/>
    </location>
</feature>
<dbReference type="SUPFAM" id="SSF103481">
    <property type="entry name" value="Multidrug resistance efflux transporter EmrE"/>
    <property type="match status" value="1"/>
</dbReference>
<organism evidence="6 7">
    <name type="scientific">Phascolomyces articulosus</name>
    <dbReference type="NCBI Taxonomy" id="60185"/>
    <lineage>
        <taxon>Eukaryota</taxon>
        <taxon>Fungi</taxon>
        <taxon>Fungi incertae sedis</taxon>
        <taxon>Mucoromycota</taxon>
        <taxon>Mucoromycotina</taxon>
        <taxon>Mucoromycetes</taxon>
        <taxon>Mucorales</taxon>
        <taxon>Lichtheimiaceae</taxon>
        <taxon>Phascolomyces</taxon>
    </lineage>
</organism>
<feature type="transmembrane region" description="Helical" evidence="5">
    <location>
        <begin position="175"/>
        <end position="193"/>
    </location>
</feature>